<evidence type="ECO:0000313" key="3">
    <source>
        <dbReference type="Proteomes" id="UP001149821"/>
    </source>
</evidence>
<sequence>MIGLMWYLMGMMTVGAAWWYAEIKKRYDITVLANLGLVAVFVILWVCIGWSWASFAEGEPQSGAMGLVCFGLPGVILLNLVWKRLIVPTRKTA</sequence>
<dbReference type="RefSeq" id="WP_274144371.1">
    <property type="nucleotide sequence ID" value="NZ_JAJUBB010000019.1"/>
</dbReference>
<feature type="transmembrane region" description="Helical" evidence="1">
    <location>
        <begin position="6"/>
        <end position="23"/>
    </location>
</feature>
<comment type="caution">
    <text evidence="2">The sequence shown here is derived from an EMBL/GenBank/DDBJ whole genome shotgun (WGS) entry which is preliminary data.</text>
</comment>
<evidence type="ECO:0000313" key="2">
    <source>
        <dbReference type="EMBL" id="MDD1783484.1"/>
    </source>
</evidence>
<keyword evidence="1" id="KW-0472">Membrane</keyword>
<keyword evidence="1" id="KW-0812">Transmembrane</keyword>
<gene>
    <name evidence="2" type="ORF">LRP49_20120</name>
</gene>
<proteinExistence type="predicted"/>
<reference evidence="2" key="1">
    <citation type="submission" date="2021-12" db="EMBL/GenBank/DDBJ databases">
        <title>Enterovibrio ZSDZ35 sp. nov. and Enterovibrio ZSDZ42 sp. nov., isolated from coastal seawater in Qingdao.</title>
        <authorList>
            <person name="Zhang P."/>
        </authorList>
    </citation>
    <scope>NUCLEOTIDE SEQUENCE</scope>
    <source>
        <strain evidence="2">ZSDZ35</strain>
    </source>
</reference>
<feature type="transmembrane region" description="Helical" evidence="1">
    <location>
        <begin position="64"/>
        <end position="82"/>
    </location>
</feature>
<keyword evidence="3" id="KW-1185">Reference proteome</keyword>
<dbReference type="EMBL" id="JAJUBB010000019">
    <property type="protein sequence ID" value="MDD1783484.1"/>
    <property type="molecule type" value="Genomic_DNA"/>
</dbReference>
<accession>A0ABT5QRG4</accession>
<name>A0ABT5QRG4_9GAMM</name>
<feature type="transmembrane region" description="Helical" evidence="1">
    <location>
        <begin position="30"/>
        <end position="52"/>
    </location>
</feature>
<evidence type="ECO:0000256" key="1">
    <source>
        <dbReference type="SAM" id="Phobius"/>
    </source>
</evidence>
<dbReference type="Proteomes" id="UP001149821">
    <property type="component" value="Unassembled WGS sequence"/>
</dbReference>
<keyword evidence="1" id="KW-1133">Transmembrane helix</keyword>
<protein>
    <submittedName>
        <fullName evidence="2">Tetrachloroethene dehalogenase</fullName>
    </submittedName>
</protein>
<organism evidence="2 3">
    <name type="scientific">Enterovibrio qingdaonensis</name>
    <dbReference type="NCBI Taxonomy" id="2899818"/>
    <lineage>
        <taxon>Bacteria</taxon>
        <taxon>Pseudomonadati</taxon>
        <taxon>Pseudomonadota</taxon>
        <taxon>Gammaproteobacteria</taxon>
        <taxon>Vibrionales</taxon>
        <taxon>Vibrionaceae</taxon>
        <taxon>Enterovibrio</taxon>
    </lineage>
</organism>